<feature type="compositionally biased region" description="Polar residues" evidence="1">
    <location>
        <begin position="189"/>
        <end position="200"/>
    </location>
</feature>
<organism evidence="2 3">
    <name type="scientific">Pleomassaria siparia CBS 279.74</name>
    <dbReference type="NCBI Taxonomy" id="1314801"/>
    <lineage>
        <taxon>Eukaryota</taxon>
        <taxon>Fungi</taxon>
        <taxon>Dikarya</taxon>
        <taxon>Ascomycota</taxon>
        <taxon>Pezizomycotina</taxon>
        <taxon>Dothideomycetes</taxon>
        <taxon>Pleosporomycetidae</taxon>
        <taxon>Pleosporales</taxon>
        <taxon>Pleomassariaceae</taxon>
        <taxon>Pleomassaria</taxon>
    </lineage>
</organism>
<feature type="compositionally biased region" description="Basic and acidic residues" evidence="1">
    <location>
        <begin position="102"/>
        <end position="112"/>
    </location>
</feature>
<feature type="compositionally biased region" description="Polar residues" evidence="1">
    <location>
        <begin position="277"/>
        <end position="286"/>
    </location>
</feature>
<evidence type="ECO:0000256" key="1">
    <source>
        <dbReference type="SAM" id="MobiDB-lite"/>
    </source>
</evidence>
<accession>A0A6G1JX64</accession>
<feature type="region of interest" description="Disordered" evidence="1">
    <location>
        <begin position="189"/>
        <end position="231"/>
    </location>
</feature>
<keyword evidence="3" id="KW-1185">Reference proteome</keyword>
<reference evidence="2" key="1">
    <citation type="journal article" date="2020" name="Stud. Mycol.">
        <title>101 Dothideomycetes genomes: a test case for predicting lifestyles and emergence of pathogens.</title>
        <authorList>
            <person name="Haridas S."/>
            <person name="Albert R."/>
            <person name="Binder M."/>
            <person name="Bloem J."/>
            <person name="Labutti K."/>
            <person name="Salamov A."/>
            <person name="Andreopoulos B."/>
            <person name="Baker S."/>
            <person name="Barry K."/>
            <person name="Bills G."/>
            <person name="Bluhm B."/>
            <person name="Cannon C."/>
            <person name="Castanera R."/>
            <person name="Culley D."/>
            <person name="Daum C."/>
            <person name="Ezra D."/>
            <person name="Gonzalez J."/>
            <person name="Henrissat B."/>
            <person name="Kuo A."/>
            <person name="Liang C."/>
            <person name="Lipzen A."/>
            <person name="Lutzoni F."/>
            <person name="Magnuson J."/>
            <person name="Mondo S."/>
            <person name="Nolan M."/>
            <person name="Ohm R."/>
            <person name="Pangilinan J."/>
            <person name="Park H.-J."/>
            <person name="Ramirez L."/>
            <person name="Alfaro M."/>
            <person name="Sun H."/>
            <person name="Tritt A."/>
            <person name="Yoshinaga Y."/>
            <person name="Zwiers L.-H."/>
            <person name="Turgeon B."/>
            <person name="Goodwin S."/>
            <person name="Spatafora J."/>
            <person name="Crous P."/>
            <person name="Grigoriev I."/>
        </authorList>
    </citation>
    <scope>NUCLEOTIDE SEQUENCE</scope>
    <source>
        <strain evidence="2">CBS 279.74</strain>
    </source>
</reference>
<feature type="region of interest" description="Disordered" evidence="1">
    <location>
        <begin position="69"/>
        <end position="141"/>
    </location>
</feature>
<feature type="region of interest" description="Disordered" evidence="1">
    <location>
        <begin position="1445"/>
        <end position="1509"/>
    </location>
</feature>
<feature type="compositionally biased region" description="Basic and acidic residues" evidence="1">
    <location>
        <begin position="81"/>
        <end position="93"/>
    </location>
</feature>
<feature type="region of interest" description="Disordered" evidence="1">
    <location>
        <begin position="577"/>
        <end position="603"/>
    </location>
</feature>
<feature type="compositionally biased region" description="Polar residues" evidence="1">
    <location>
        <begin position="577"/>
        <end position="594"/>
    </location>
</feature>
<feature type="compositionally biased region" description="Polar residues" evidence="1">
    <location>
        <begin position="214"/>
        <end position="226"/>
    </location>
</feature>
<feature type="compositionally biased region" description="Basic and acidic residues" evidence="1">
    <location>
        <begin position="292"/>
        <end position="309"/>
    </location>
</feature>
<feature type="compositionally biased region" description="Low complexity" evidence="1">
    <location>
        <begin position="265"/>
        <end position="276"/>
    </location>
</feature>
<evidence type="ECO:0000313" key="3">
    <source>
        <dbReference type="Proteomes" id="UP000799428"/>
    </source>
</evidence>
<feature type="region of interest" description="Disordered" evidence="1">
    <location>
        <begin position="1246"/>
        <end position="1356"/>
    </location>
</feature>
<evidence type="ECO:0000313" key="2">
    <source>
        <dbReference type="EMBL" id="KAF2705080.1"/>
    </source>
</evidence>
<name>A0A6G1JX64_9PLEO</name>
<dbReference type="Proteomes" id="UP000799428">
    <property type="component" value="Unassembled WGS sequence"/>
</dbReference>
<proteinExistence type="predicted"/>
<sequence length="1509" mass="170447">MLIDVSLRRIGHNLHAVNRTCVSSRLRLKQRPSCDQRYAVGCFKWQQSRQFVSYWRNAFKGTEKIAEVKKNPSPGQEDEVQQEKKIAEVKRDPNPGQEDEVQQEKKIEEVDQKNPAAIKIHDSSPDMPEISRDSGHPTPSDMELFRFELEPTAKSPKENLSKTQAMASTVYQENGLTSSIISEVRNAEFTMSTRSSSSETPAVDMTPTPHQKEQQSLSVPKTSSSLEPELSSVHGISEYIESSDSNVPTEGGQATRTDRPLYLSATTESHSSAETTIGQYPTTETSGGPAPEKFDKTSLPDRETQERRDGTLDRAQNINGVHNDAIPIFQFSFPVFQVWAIGLWSWDDLLFKFPYDAMHRHDALALFLYLKNDEATSPQLTTGSRKAWEASLKLLWKVWHSRTIQDFVCRFGKGSVVNTMYLLWASNAFNDPERPRSLFLGVADPVVSPVNATVLQSSIPTVDDTTLRVSPRAATWQNIDMLQSSVLLCPDDAFQLYYFFHEKVWENFPKLIRTNRYSSVLHGATLLFNMYSNTRELQGLRSRRSDNQIIKSLARLIMLEAFAGTHEVEALFPGMGSYSQQSKPASEGQGSDTRQVPHTDSPRWHHYTKSDVTVLNSHDANTVYTIFKHKPLGLNTTLGKLVERHQSHPDLRSLLSRVTRESVVSTLRTLQRLVIWQCPERMPDLFSGLSSNATPIPPHKYKLGRMVHKNKKSGIVEYATIMQEPSGVGSKVATFSEPDSEATVPLSTAVPSTPVDGNTQDLGQLAVPVEDRPTAMTRNEHMLLEGERQDGVPLDITSKELDITSKEFAVWIEDENGLEEWKTLVKSMSPRSALANACRCLKDFISTLLCTEVRTAQQASRLLSKQDPKVREANPKLERAVANYCTAANMVLLIESTKTTADLEVKVLPPNLREPAKNNQTALMEIELTSMERHKVRLLRNLKNSKKNMDKKLTVGRSSPGVHTSMSNLARLQRNVRHWNQWVNRVQVKIDELKARIAAGSRTGGDTSRSEAEDAYDVDTNAETPSFQSHSRQTISIRYDALHKLFQWILDHFRRLCYEHGSRNFPQVMREKGWTYPEAMPIEIFAREITDSKSLLYNGLSVPEAHTLCKHFIPYTEQLRSLCHVRNVYSHSNPIDTTNVILLIQNLIELTKAFNATAIRGELRDVLYLIRKYELEQRRQVEQSHATFTAKLDKINAQRSELNRWEAQVRREFEDDTFRSQHELGRGIKDHVWALQDEVRRDHYPNGLGSYFEEGESPHADGRTGQSPKLNVWPVADDFPGESEPFPAKPSDPSATAPDVSSFPFTLDSRFPPSKVQKGLKEQGKKSSQPEPCNDDQSEVSPNSSTRPNYPLHSSSCLATVKATRKPDQENGSSRYSNLGFLLQSHKSKPLIRESLIPLQPTENPIRHMIKTQRHSPFVGSVPSSHRDRFTTSVPQLDTSTKRIPTQKTYKGGRARTYRMPNYAGSIPTPYTPDKHDPASTKATGPRRVLSKTPPKREGRRGPRRVPIA</sequence>
<feature type="region of interest" description="Disordered" evidence="1">
    <location>
        <begin position="265"/>
        <end position="309"/>
    </location>
</feature>
<feature type="compositionally biased region" description="Basic and acidic residues" evidence="1">
    <location>
        <begin position="119"/>
        <end position="135"/>
    </location>
</feature>
<protein>
    <submittedName>
        <fullName evidence="2">Uncharacterized protein</fullName>
    </submittedName>
</protein>
<gene>
    <name evidence="2" type="ORF">K504DRAFT_537624</name>
</gene>
<feature type="compositionally biased region" description="Polar residues" evidence="1">
    <location>
        <begin position="1339"/>
        <end position="1356"/>
    </location>
</feature>
<dbReference type="EMBL" id="MU005780">
    <property type="protein sequence ID" value="KAF2705080.1"/>
    <property type="molecule type" value="Genomic_DNA"/>
</dbReference>
<dbReference type="OrthoDB" id="5324651at2759"/>